<reference evidence="18" key="2">
    <citation type="submission" date="2025-08" db="UniProtKB">
        <authorList>
            <consortium name="Ensembl"/>
        </authorList>
    </citation>
    <scope>IDENTIFICATION</scope>
</reference>
<feature type="region of interest" description="Disordered" evidence="16">
    <location>
        <begin position="1"/>
        <end position="22"/>
    </location>
</feature>
<feature type="binding site" evidence="13">
    <location>
        <position position="305"/>
    </location>
    <ligand>
        <name>Na(+)</name>
        <dbReference type="ChEBI" id="CHEBI:29101"/>
        <label>1</label>
    </ligand>
</feature>
<feature type="transmembrane region" description="Helical" evidence="17">
    <location>
        <begin position="507"/>
        <end position="530"/>
    </location>
</feature>
<feature type="binding site" evidence="13">
    <location>
        <position position="78"/>
    </location>
    <ligand>
        <name>Na(+)</name>
        <dbReference type="ChEBI" id="CHEBI:29101"/>
        <label>1</label>
    </ligand>
</feature>
<dbReference type="InterPro" id="IPR037272">
    <property type="entry name" value="SNS_sf"/>
</dbReference>
<keyword evidence="7 15" id="KW-0769">Symport</keyword>
<evidence type="ECO:0000313" key="19">
    <source>
        <dbReference type="Proteomes" id="UP000694394"/>
    </source>
</evidence>
<dbReference type="GO" id="GO:0006865">
    <property type="term" value="P:amino acid transport"/>
    <property type="evidence" value="ECO:0007669"/>
    <property type="project" value="TreeGrafter"/>
</dbReference>
<dbReference type="AlphaFoldDB" id="A0A8C5VR10"/>
<evidence type="ECO:0000256" key="10">
    <source>
        <dbReference type="ARBA" id="ARBA00023136"/>
    </source>
</evidence>
<dbReference type="Ensembl" id="ENSMICT00000036429.2">
    <property type="protein sequence ID" value="ENSMICP00000026074.1"/>
    <property type="gene ID" value="ENSMICG00000003810.3"/>
</dbReference>
<evidence type="ECO:0000256" key="14">
    <source>
        <dbReference type="PIRSR" id="PIRSR600175-2"/>
    </source>
</evidence>
<evidence type="ECO:0000256" key="9">
    <source>
        <dbReference type="ARBA" id="ARBA00023053"/>
    </source>
</evidence>
<organism evidence="18 19">
    <name type="scientific">Microcebus murinus</name>
    <name type="common">Gray mouse lemur</name>
    <name type="synonym">Lemur murinus</name>
    <dbReference type="NCBI Taxonomy" id="30608"/>
    <lineage>
        <taxon>Eukaryota</taxon>
        <taxon>Metazoa</taxon>
        <taxon>Chordata</taxon>
        <taxon>Craniata</taxon>
        <taxon>Vertebrata</taxon>
        <taxon>Euteleostomi</taxon>
        <taxon>Mammalia</taxon>
        <taxon>Eutheria</taxon>
        <taxon>Euarchontoglires</taxon>
        <taxon>Primates</taxon>
        <taxon>Strepsirrhini</taxon>
        <taxon>Lemuriformes</taxon>
        <taxon>Cheirogaleidae</taxon>
        <taxon>Microcebus</taxon>
    </lineage>
</organism>
<dbReference type="PROSITE" id="PS50267">
    <property type="entry name" value="NA_NEUROTRAN_SYMP_3"/>
    <property type="match status" value="1"/>
</dbReference>
<keyword evidence="11 14" id="KW-1015">Disulfide bond</keyword>
<feature type="binding site" evidence="13">
    <location>
        <position position="73"/>
    </location>
    <ligand>
        <name>Na(+)</name>
        <dbReference type="ChEBI" id="CHEBI:29101"/>
        <label>1</label>
    </ligand>
</feature>
<dbReference type="InterPro" id="IPR000175">
    <property type="entry name" value="Na/ntran_symport"/>
</dbReference>
<keyword evidence="3" id="KW-1003">Cell membrane</keyword>
<dbReference type="Proteomes" id="UP000694394">
    <property type="component" value="Chromosome 20"/>
</dbReference>
<feature type="transmembrane region" description="Helical" evidence="17">
    <location>
        <begin position="359"/>
        <end position="387"/>
    </location>
</feature>
<feature type="transmembrane region" description="Helical" evidence="17">
    <location>
        <begin position="399"/>
        <end position="424"/>
    </location>
</feature>
<dbReference type="PROSITE" id="PS00610">
    <property type="entry name" value="NA_NEUROTRAN_SYMP_1"/>
    <property type="match status" value="1"/>
</dbReference>
<feature type="transmembrane region" description="Helical" evidence="17">
    <location>
        <begin position="137"/>
        <end position="164"/>
    </location>
</feature>
<evidence type="ECO:0000256" key="15">
    <source>
        <dbReference type="RuleBase" id="RU003732"/>
    </source>
</evidence>
<dbReference type="GeneTree" id="ENSGT00940000158960"/>
<keyword evidence="19" id="KW-1185">Reference proteome</keyword>
<evidence type="ECO:0000256" key="11">
    <source>
        <dbReference type="ARBA" id="ARBA00023157"/>
    </source>
</evidence>
<keyword evidence="2 15" id="KW-0813">Transport</keyword>
<dbReference type="PANTHER" id="PTHR11616:SF320">
    <property type="entry name" value="SODIUM-DEPENDENT NORADRENALINE TRANSPORTER"/>
    <property type="match status" value="1"/>
</dbReference>
<evidence type="ECO:0000256" key="4">
    <source>
        <dbReference type="ARBA" id="ARBA00022692"/>
    </source>
</evidence>
<gene>
    <name evidence="18" type="primary">SLC6A2</name>
</gene>
<feature type="transmembrane region" description="Helical" evidence="17">
    <location>
        <begin position="474"/>
        <end position="495"/>
    </location>
</feature>
<dbReference type="PANTHER" id="PTHR11616">
    <property type="entry name" value="SODIUM/CHLORIDE DEPENDENT TRANSPORTER"/>
    <property type="match status" value="1"/>
</dbReference>
<feature type="binding site" evidence="13">
    <location>
        <position position="370"/>
    </location>
    <ligand>
        <name>Na(+)</name>
        <dbReference type="ChEBI" id="CHEBI:29101"/>
        <label>1</label>
    </ligand>
</feature>
<dbReference type="GO" id="GO:0005330">
    <property type="term" value="F:dopamine:sodium symporter activity"/>
    <property type="evidence" value="ECO:0007669"/>
    <property type="project" value="TreeGrafter"/>
</dbReference>
<protein>
    <recommendedName>
        <fullName evidence="15">Transporter</fullName>
    </recommendedName>
</protein>
<dbReference type="PROSITE" id="PS00754">
    <property type="entry name" value="NA_NEUROTRAN_SYMP_2"/>
    <property type="match status" value="1"/>
</dbReference>
<feature type="binding site" evidence="13">
    <location>
        <position position="273"/>
    </location>
    <ligand>
        <name>Na(+)</name>
        <dbReference type="ChEBI" id="CHEBI:29101"/>
        <label>1</label>
    </ligand>
</feature>
<evidence type="ECO:0000256" key="16">
    <source>
        <dbReference type="SAM" id="MobiDB-lite"/>
    </source>
</evidence>
<accession>A0A8C5VR10</accession>
<dbReference type="EMBL" id="ABDC03024446">
    <property type="status" value="NOT_ANNOTATED_CDS"/>
    <property type="molecule type" value="Genomic_DNA"/>
</dbReference>
<feature type="disulfide bond" evidence="14">
    <location>
        <begin position="176"/>
        <end position="185"/>
    </location>
</feature>
<keyword evidence="6" id="KW-0532">Neurotransmitter transport</keyword>
<feature type="binding site" evidence="13">
    <location>
        <position position="71"/>
    </location>
    <ligand>
        <name>Na(+)</name>
        <dbReference type="ChEBI" id="CHEBI:29101"/>
        <label>1</label>
    </ligand>
</feature>
<dbReference type="GO" id="GO:0005334">
    <property type="term" value="F:norepinephrine:sodium symporter activity"/>
    <property type="evidence" value="ECO:0007669"/>
    <property type="project" value="TreeGrafter"/>
</dbReference>
<feature type="transmembrane region" description="Helical" evidence="17">
    <location>
        <begin position="430"/>
        <end position="453"/>
    </location>
</feature>
<dbReference type="Pfam" id="PF00209">
    <property type="entry name" value="SNF"/>
    <property type="match status" value="1"/>
</dbReference>
<sequence>MLLARMNPQVQPENSGEDLAPEQPLRARKTAELLVVKERNGVQCLLAPRGGDEQPRETWGKKIDFLLSVIGFAVDLANVWRFPYLCYKNGGGAFLIPYTLFLIIAGMPLFYMELALGQYNREGAATVWKICPFFKGVGYAVILIAIYVGFYYNVIIAWSLYYLFSSFTLNLPWTDCGHPWNSPNCTDPKLLNGSVLGNHTKYSKYKFTPAAEFYERGVLHLHESSGIHDIGLPQWQLLLCLLVVVVVLYFSLWKGVKTSGKVWIDAATQIFFSLGAGFGVLIAFASYNKFDNNCYRDALLTSSINCITSFISGFAIFSILGYMAHEHKVNIEDVATEGAGLVFILYPEAISTLSGSTFWAVVFFIMLLALGFDSSMGGMEAVITGLADDFQILKRHRKLFTFGVTFGTFLLALFCITKGGIYVVTLLDTFAAGTSILFAVLMEAIGVSWFYGVDRFSNDIQQMMGFKPGLYWRLCWKFVSPAFLLFVVVVSIVNFKPLTYDDYIFPLWANWVGWGIALSSMVLVPVYVVYKFLSTRGSLRERLAYGITPENEHHLVAQRDIRQFQLRHWLAI</sequence>
<evidence type="ECO:0000256" key="8">
    <source>
        <dbReference type="ARBA" id="ARBA00022989"/>
    </source>
</evidence>
<evidence type="ECO:0000256" key="17">
    <source>
        <dbReference type="SAM" id="Phobius"/>
    </source>
</evidence>
<evidence type="ECO:0000256" key="7">
    <source>
        <dbReference type="ARBA" id="ARBA00022847"/>
    </source>
</evidence>
<evidence type="ECO:0000256" key="6">
    <source>
        <dbReference type="ARBA" id="ARBA00022775"/>
    </source>
</evidence>
<evidence type="ECO:0000256" key="5">
    <source>
        <dbReference type="ARBA" id="ARBA00022723"/>
    </source>
</evidence>
<evidence type="ECO:0000256" key="2">
    <source>
        <dbReference type="ARBA" id="ARBA00022448"/>
    </source>
</evidence>
<feature type="binding site" evidence="13">
    <location>
        <position position="74"/>
    </location>
    <ligand>
        <name>Na(+)</name>
        <dbReference type="ChEBI" id="CHEBI:29101"/>
        <label>1</label>
    </ligand>
</feature>
<feature type="binding site" evidence="13">
    <location>
        <position position="373"/>
    </location>
    <ligand>
        <name>Na(+)</name>
        <dbReference type="ChEBI" id="CHEBI:29101"/>
        <label>1</label>
    </ligand>
</feature>
<dbReference type="GO" id="GO:0051583">
    <property type="term" value="P:dopamine uptake involved in synaptic transmission"/>
    <property type="evidence" value="ECO:0007669"/>
    <property type="project" value="TreeGrafter"/>
</dbReference>
<dbReference type="GO" id="GO:0032809">
    <property type="term" value="C:neuronal cell body membrane"/>
    <property type="evidence" value="ECO:0007669"/>
    <property type="project" value="TreeGrafter"/>
</dbReference>
<evidence type="ECO:0000313" key="18">
    <source>
        <dbReference type="Ensembl" id="ENSMICP00000026074.1"/>
    </source>
</evidence>
<keyword evidence="4 15" id="KW-0812">Transmembrane</keyword>
<dbReference type="GO" id="GO:0042734">
    <property type="term" value="C:presynaptic membrane"/>
    <property type="evidence" value="ECO:0007669"/>
    <property type="project" value="TreeGrafter"/>
</dbReference>
<comment type="similarity">
    <text evidence="15">Belongs to the sodium:neurotransmitter symporter (SNF) (TC 2.A.22) family.</text>
</comment>
<name>A0A8C5VR10_MICMU</name>
<keyword evidence="5 13" id="KW-0479">Metal-binding</keyword>
<keyword evidence="9 13" id="KW-0915">Sodium</keyword>
<feature type="transmembrane region" description="Helical" evidence="17">
    <location>
        <begin position="264"/>
        <end position="287"/>
    </location>
</feature>
<reference evidence="18" key="3">
    <citation type="submission" date="2025-09" db="UniProtKB">
        <authorList>
            <consortium name="Ensembl"/>
        </authorList>
    </citation>
    <scope>IDENTIFICATION</scope>
</reference>
<feature type="binding site" evidence="13">
    <location>
        <position position="374"/>
    </location>
    <ligand>
        <name>Na(+)</name>
        <dbReference type="ChEBI" id="CHEBI:29101"/>
        <label>1</label>
    </ligand>
</feature>
<keyword evidence="10 17" id="KW-0472">Membrane</keyword>
<dbReference type="SUPFAM" id="SSF161070">
    <property type="entry name" value="SNF-like"/>
    <property type="match status" value="1"/>
</dbReference>
<comment type="subcellular location">
    <subcellularLocation>
        <location evidence="1">Cell membrane</location>
        <topology evidence="1">Multi-pass membrane protein</topology>
    </subcellularLocation>
</comment>
<evidence type="ECO:0000256" key="13">
    <source>
        <dbReference type="PIRSR" id="PIRSR600175-1"/>
    </source>
</evidence>
<feature type="transmembrane region" description="Helical" evidence="17">
    <location>
        <begin position="235"/>
        <end position="252"/>
    </location>
</feature>
<evidence type="ECO:0000256" key="1">
    <source>
        <dbReference type="ARBA" id="ARBA00004651"/>
    </source>
</evidence>
<proteinExistence type="inferred from homology"/>
<keyword evidence="12" id="KW-0325">Glycoprotein</keyword>
<reference evidence="18" key="1">
    <citation type="submission" date="2016-12" db="EMBL/GenBank/DDBJ databases">
        <title>Mouse lemur reference genome and diversity panel.</title>
        <authorList>
            <person name="Harris R."/>
            <person name="Larsen P."/>
            <person name="Liu Y."/>
            <person name="Hughes D.S."/>
            <person name="Murali S."/>
            <person name="Raveendran M."/>
            <person name="Korchina V."/>
            <person name="Wang M."/>
            <person name="Jhangiani S."/>
            <person name="Bandaranaike D."/>
            <person name="Bellair M."/>
            <person name="Blankenburg K."/>
            <person name="Chao H."/>
            <person name="Dahdouli M."/>
            <person name="Dinh H."/>
            <person name="Doddapaneni H."/>
            <person name="English A."/>
            <person name="Firestine M."/>
            <person name="Gnanaolivu R."/>
            <person name="Gross S."/>
            <person name="Hernandez B."/>
            <person name="Javaid M."/>
            <person name="Jayaseelan J."/>
            <person name="Jones J."/>
            <person name="Khan Z."/>
            <person name="Kovar C."/>
            <person name="Kurapati P."/>
            <person name="Le B."/>
            <person name="Lee S."/>
            <person name="Li M."/>
            <person name="Mathew T."/>
            <person name="Narasimhan A."/>
            <person name="Ngo D."/>
            <person name="Nguyen L."/>
            <person name="Okwuonu G."/>
            <person name="Ongeri F."/>
            <person name="Osuji N."/>
            <person name="Pu L.-L."/>
            <person name="Puazo M."/>
            <person name="Quiroz J."/>
            <person name="Raj R."/>
            <person name="Rajbhandari K."/>
            <person name="Reid J.G."/>
            <person name="Santibanez J."/>
            <person name="Sexton D."/>
            <person name="Skinner E."/>
            <person name="Vee V."/>
            <person name="Weissenberger G."/>
            <person name="Wu Y."/>
            <person name="Xin Y."/>
            <person name="Han Y."/>
            <person name="Campbell C."/>
            <person name="Brown A."/>
            <person name="Sullivan B."/>
            <person name="Shelton J."/>
            <person name="Brown S."/>
            <person name="Dudchenko O."/>
            <person name="Machol I."/>
            <person name="Durand N."/>
            <person name="Shamim M."/>
            <person name="Lieberman A."/>
            <person name="Muzny D.M."/>
            <person name="Richards S."/>
            <person name="Yoder A."/>
            <person name="Worley K.C."/>
            <person name="Rogers J."/>
            <person name="Gibbs R.A."/>
        </authorList>
    </citation>
    <scope>NUCLEOTIDE SEQUENCE [LARGE SCALE GENOMIC DNA]</scope>
</reference>
<evidence type="ECO:0000256" key="3">
    <source>
        <dbReference type="ARBA" id="ARBA00022475"/>
    </source>
</evidence>
<feature type="transmembrane region" description="Helical" evidence="17">
    <location>
        <begin position="299"/>
        <end position="322"/>
    </location>
</feature>
<feature type="transmembrane region" description="Helical" evidence="17">
    <location>
        <begin position="95"/>
        <end position="116"/>
    </location>
</feature>
<dbReference type="GO" id="GO:0030424">
    <property type="term" value="C:axon"/>
    <property type="evidence" value="ECO:0007669"/>
    <property type="project" value="TreeGrafter"/>
</dbReference>
<keyword evidence="8 17" id="KW-1133">Transmembrane helix</keyword>
<dbReference type="PRINTS" id="PR00176">
    <property type="entry name" value="NANEUSMPORT"/>
</dbReference>
<dbReference type="GO" id="GO:0046872">
    <property type="term" value="F:metal ion binding"/>
    <property type="evidence" value="ECO:0007669"/>
    <property type="project" value="UniProtKB-KW"/>
</dbReference>
<evidence type="ECO:0000256" key="12">
    <source>
        <dbReference type="ARBA" id="ARBA00023180"/>
    </source>
</evidence>